<dbReference type="PANTHER" id="PTHR36718">
    <property type="entry name" value="OS05G0435400 PROTEIN"/>
    <property type="match status" value="1"/>
</dbReference>
<dbReference type="EMBL" id="DXEQ01000177">
    <property type="protein sequence ID" value="HIX72578.1"/>
    <property type="molecule type" value="Genomic_DNA"/>
</dbReference>
<evidence type="ECO:0000313" key="2">
    <source>
        <dbReference type="EMBL" id="HIX72578.1"/>
    </source>
</evidence>
<name>A0A9D1X426_9FIRM</name>
<gene>
    <name evidence="2" type="ORF">H9849_06105</name>
</gene>
<dbReference type="AlphaFoldDB" id="A0A9D1X426"/>
<reference evidence="2" key="2">
    <citation type="submission" date="2021-04" db="EMBL/GenBank/DDBJ databases">
        <authorList>
            <person name="Gilroy R."/>
        </authorList>
    </citation>
    <scope>NUCLEOTIDE SEQUENCE</scope>
    <source>
        <strain evidence="2">ChiSxjej3B15-1167</strain>
    </source>
</reference>
<evidence type="ECO:0000313" key="3">
    <source>
        <dbReference type="Proteomes" id="UP000886805"/>
    </source>
</evidence>
<dbReference type="InterPro" id="IPR031493">
    <property type="entry name" value="Zinc_ribbon_15"/>
</dbReference>
<evidence type="ECO:0000259" key="1">
    <source>
        <dbReference type="Pfam" id="PF17032"/>
    </source>
</evidence>
<comment type="caution">
    <text evidence="2">The sequence shown here is derived from an EMBL/GenBank/DDBJ whole genome shotgun (WGS) entry which is preliminary data.</text>
</comment>
<proteinExistence type="predicted"/>
<protein>
    <submittedName>
        <fullName evidence="2">Zinc ribbon domain-containing protein</fullName>
    </submittedName>
</protein>
<feature type="domain" description="Zinc-ribbon 15" evidence="1">
    <location>
        <begin position="20"/>
        <end position="120"/>
    </location>
</feature>
<sequence>MFFIMGITQGRKDFNFNQMVICSHCGSYGRYQVFMTYMCLSLFFLPVFKWNKQYFVQMSCCNTLYALDPVIGKRIARGEDIEILPEHLTEVQTGWRSRYKRCGNCGFETQEDYEYCPKCGRKF</sequence>
<dbReference type="Pfam" id="PF17032">
    <property type="entry name" value="Zn_ribbon_15"/>
    <property type="match status" value="1"/>
</dbReference>
<accession>A0A9D1X426</accession>
<dbReference type="Proteomes" id="UP000886805">
    <property type="component" value="Unassembled WGS sequence"/>
</dbReference>
<dbReference type="PANTHER" id="PTHR36718:SF1">
    <property type="entry name" value="DOUBLE ZINC RIBBON PROTEIN MJ0416"/>
    <property type="match status" value="1"/>
</dbReference>
<reference evidence="2" key="1">
    <citation type="journal article" date="2021" name="PeerJ">
        <title>Extensive microbial diversity within the chicken gut microbiome revealed by metagenomics and culture.</title>
        <authorList>
            <person name="Gilroy R."/>
            <person name="Ravi A."/>
            <person name="Getino M."/>
            <person name="Pursley I."/>
            <person name="Horton D.L."/>
            <person name="Alikhan N.F."/>
            <person name="Baker D."/>
            <person name="Gharbi K."/>
            <person name="Hall N."/>
            <person name="Watson M."/>
            <person name="Adriaenssens E.M."/>
            <person name="Foster-Nyarko E."/>
            <person name="Jarju S."/>
            <person name="Secka A."/>
            <person name="Antonio M."/>
            <person name="Oren A."/>
            <person name="Chaudhuri R.R."/>
            <person name="La Ragione R."/>
            <person name="Hildebrand F."/>
            <person name="Pallen M.J."/>
        </authorList>
    </citation>
    <scope>NUCLEOTIDE SEQUENCE</scope>
    <source>
        <strain evidence="2">ChiSxjej3B15-1167</strain>
    </source>
</reference>
<dbReference type="InterPro" id="IPR053281">
    <property type="entry name" value="Double_zinc_ribbon"/>
</dbReference>
<organism evidence="2 3">
    <name type="scientific">Candidatus Anaerobutyricum stercoripullorum</name>
    <dbReference type="NCBI Taxonomy" id="2838456"/>
    <lineage>
        <taxon>Bacteria</taxon>
        <taxon>Bacillati</taxon>
        <taxon>Bacillota</taxon>
        <taxon>Clostridia</taxon>
        <taxon>Lachnospirales</taxon>
        <taxon>Lachnospiraceae</taxon>
        <taxon>Anaerobutyricum</taxon>
    </lineage>
</organism>